<reference evidence="1" key="1">
    <citation type="journal article" date="2017" name="Nat. Genet.">
        <title>Contrasting evolutionary genome dynamics between domesticated and wild yeasts.</title>
        <authorList>
            <person name="Yue J.X."/>
            <person name="Li J."/>
            <person name="Aigrain L."/>
            <person name="Hallin J."/>
            <person name="Persson K."/>
            <person name="Oliver K."/>
            <person name="Bergstrom A."/>
            <person name="Coupland P."/>
            <person name="Warringer J."/>
            <person name="Lagomarsino M.C."/>
            <person name="Fischer G."/>
            <person name="Durbin R."/>
            <person name="Liti G."/>
        </authorList>
    </citation>
    <scope>NUCLEOTIDE SEQUENCE</scope>
    <source>
        <strain evidence="1">CBS432</strain>
    </source>
</reference>
<dbReference type="PANTHER" id="PTHR28064">
    <property type="entry name" value="INNER KINETOCHORE SUBUNIT NKP2"/>
    <property type="match status" value="1"/>
</dbReference>
<dbReference type="GO" id="GO:0031511">
    <property type="term" value="C:Mis6-Sim4 complex"/>
    <property type="evidence" value="ECO:0007669"/>
    <property type="project" value="TreeGrafter"/>
</dbReference>
<organism evidence="1">
    <name type="scientific">Saccharomyces paradoxus</name>
    <name type="common">Yeast</name>
    <name type="synonym">Saccharomyces douglasii</name>
    <dbReference type="NCBI Taxonomy" id="27291"/>
    <lineage>
        <taxon>Eukaryota</taxon>
        <taxon>Fungi</taxon>
        <taxon>Dikarya</taxon>
        <taxon>Ascomycota</taxon>
        <taxon>Saccharomycotina</taxon>
        <taxon>Saccharomycetes</taxon>
        <taxon>Saccharomycetales</taxon>
        <taxon>Saccharomycetaceae</taxon>
        <taxon>Saccharomyces</taxon>
    </lineage>
</organism>
<dbReference type="GO" id="GO:0007059">
    <property type="term" value="P:chromosome segregation"/>
    <property type="evidence" value="ECO:0007669"/>
    <property type="project" value="TreeGrafter"/>
</dbReference>
<dbReference type="RefSeq" id="XP_033768058.1">
    <property type="nucleotide sequence ID" value="XM_033912167.1"/>
</dbReference>
<dbReference type="AlphaFoldDB" id="A0A8B8UWF4"/>
<dbReference type="GeneID" id="54632427"/>
<reference evidence="1" key="4">
    <citation type="submission" date="2025-08" db="UniProtKB">
        <authorList>
            <consortium name="RefSeq"/>
        </authorList>
    </citation>
    <scope>IDENTIFICATION</scope>
    <source>
        <strain evidence="1">CBS432</strain>
    </source>
</reference>
<dbReference type="VEuPathDB" id="FungiDB:SPAR_L03340"/>
<sequence length="153" mass="17834">MNSEQLLHHYVSDSLLTALVSFQEFKQLLRSYTNDEQQLRRWYNSLQARDAQVASDLQARIKQFFIALRSRLLRFLESDQMSHSLSLETLIDGLYKINDLLQQRLQILDDAIHEKILELAQFENMVRSPTAGDNAIPGLLQIIQSYINLLEEN</sequence>
<gene>
    <name evidence="1" type="primary">NKP2</name>
    <name evidence="1" type="ORF">SPAR_L03340</name>
</gene>
<dbReference type="Pfam" id="PF09447">
    <property type="entry name" value="Cnl2_NKP2"/>
    <property type="match status" value="1"/>
</dbReference>
<proteinExistence type="predicted"/>
<reference evidence="1" key="3">
    <citation type="submission" date="2025-07" db="EMBL/GenBank/DDBJ databases">
        <authorList>
            <consortium name="NCBI Genome Project"/>
        </authorList>
    </citation>
    <scope>NUCLEOTIDE SEQUENCE</scope>
    <source>
        <strain evidence="1">CBS432</strain>
    </source>
</reference>
<dbReference type="PANTHER" id="PTHR28064:SF1">
    <property type="entry name" value="INNER KINETOCHORE SUBUNIT NKP2"/>
    <property type="match status" value="1"/>
</dbReference>
<dbReference type="InterPro" id="IPR018565">
    <property type="entry name" value="Nkp2/Cnl2"/>
</dbReference>
<protein>
    <submittedName>
        <fullName evidence="1">Nkp2p</fullName>
    </submittedName>
</protein>
<accession>A0A8B8UWF4</accession>
<reference evidence="1" key="2">
    <citation type="submission" date="2020-01" db="EMBL/GenBank/DDBJ databases">
        <title>Population-level Yeast Reference Genomes.</title>
        <authorList>
            <person name="Yue J.-X."/>
        </authorList>
    </citation>
    <scope>NUCLEOTIDE SEQUENCE</scope>
    <source>
        <strain evidence="1">CBS432</strain>
    </source>
</reference>
<name>A0A8B8UWF4_SACPA</name>
<dbReference type="KEGG" id="spao:SPAR_L03340"/>
<dbReference type="OrthoDB" id="4052652at2759"/>
<evidence type="ECO:0000313" key="1">
    <source>
        <dbReference type="RefSeq" id="XP_033768058.1"/>
    </source>
</evidence>